<evidence type="ECO:0000313" key="2">
    <source>
        <dbReference type="Proteomes" id="UP000176429"/>
    </source>
</evidence>
<dbReference type="AlphaFoldDB" id="A0A1G2NX10"/>
<protein>
    <submittedName>
        <fullName evidence="1">Uncharacterized protein</fullName>
    </submittedName>
</protein>
<comment type="caution">
    <text evidence="1">The sequence shown here is derived from an EMBL/GenBank/DDBJ whole genome shotgun (WGS) entry which is preliminary data.</text>
</comment>
<accession>A0A1G2NX10</accession>
<name>A0A1G2NX10_9BACT</name>
<reference evidence="1 2" key="1">
    <citation type="journal article" date="2016" name="Nat. Commun.">
        <title>Thousands of microbial genomes shed light on interconnected biogeochemical processes in an aquifer system.</title>
        <authorList>
            <person name="Anantharaman K."/>
            <person name="Brown C.T."/>
            <person name="Hug L.A."/>
            <person name="Sharon I."/>
            <person name="Castelle C.J."/>
            <person name="Probst A.J."/>
            <person name="Thomas B.C."/>
            <person name="Singh A."/>
            <person name="Wilkins M.J."/>
            <person name="Karaoz U."/>
            <person name="Brodie E.L."/>
            <person name="Williams K.H."/>
            <person name="Hubbard S.S."/>
            <person name="Banfield J.F."/>
        </authorList>
    </citation>
    <scope>NUCLEOTIDE SEQUENCE [LARGE SCALE GENOMIC DNA]</scope>
</reference>
<dbReference type="EMBL" id="MHSH01000057">
    <property type="protein sequence ID" value="OHA39989.1"/>
    <property type="molecule type" value="Genomic_DNA"/>
</dbReference>
<evidence type="ECO:0000313" key="1">
    <source>
        <dbReference type="EMBL" id="OHA39989.1"/>
    </source>
</evidence>
<dbReference type="Proteomes" id="UP000176429">
    <property type="component" value="Unassembled WGS sequence"/>
</dbReference>
<gene>
    <name evidence="1" type="ORF">A3H68_00070</name>
</gene>
<organism evidence="1 2">
    <name type="scientific">Candidatus Taylorbacteria bacterium RIFCSPLOWO2_02_FULL_46_40</name>
    <dbReference type="NCBI Taxonomy" id="1802329"/>
    <lineage>
        <taxon>Bacteria</taxon>
        <taxon>Candidatus Tayloriibacteriota</taxon>
    </lineage>
</organism>
<sequence length="335" mass="37532">MPSNFEKPNFEEFEEMGPLCPKSLIEQVGGDYNLLKDTLEGEGLVVKQEISTKGEKVFTCDVPKGVYGLSLGLRRFDSLDSNWYYGNNPDINIKKRPLILDVGSPEFQKMRQEFSNSGRDERDLEGVMKKLDVVVQRIASDSSDEDVLRLSEIIHNGKSACAGKSLISGLLMREVFPAIRAEVMSGSSFDISGSQYPSHNIGHDWIRLTDGIQVGVYDPYYRRQVVFDENSIDRLTESNFFDYEVLSFAAGKLLERLHATAQVGDYLRPIRYSNGTEEYFVSDVGKVVPFLTGETRCRFECEGGKFGISDGCVVTGSRGTGANLKFSINSFKRIR</sequence>
<proteinExistence type="predicted"/>